<evidence type="ECO:0000313" key="3">
    <source>
        <dbReference type="Proteomes" id="UP001165653"/>
    </source>
</evidence>
<comment type="caution">
    <text evidence="2">The sequence shown here is derived from an EMBL/GenBank/DDBJ whole genome shotgun (WGS) entry which is preliminary data.</text>
</comment>
<name>A0ABT3FY33_9BACT</name>
<organism evidence="2 3">
    <name type="scientific">Luteolibacter rhizosphaerae</name>
    <dbReference type="NCBI Taxonomy" id="2989719"/>
    <lineage>
        <taxon>Bacteria</taxon>
        <taxon>Pseudomonadati</taxon>
        <taxon>Verrucomicrobiota</taxon>
        <taxon>Verrucomicrobiia</taxon>
        <taxon>Verrucomicrobiales</taxon>
        <taxon>Verrucomicrobiaceae</taxon>
        <taxon>Luteolibacter</taxon>
    </lineage>
</organism>
<dbReference type="EMBL" id="JAPDDR010000001">
    <property type="protein sequence ID" value="MCW1912490.1"/>
    <property type="molecule type" value="Genomic_DNA"/>
</dbReference>
<proteinExistence type="predicted"/>
<protein>
    <submittedName>
        <fullName evidence="2">DUF5615 family PIN-like protein</fullName>
    </submittedName>
</protein>
<gene>
    <name evidence="2" type="ORF">OJ996_02825</name>
</gene>
<accession>A0ABT3FY33</accession>
<sequence>MRFLLDENFPKAAIGILVELGHDVVDFRGTPDEGMEDQKVFEKAQSLGAILLTTDRDFFHTIPILFPRHAGIIVVALRQPNRAGIISRLKAILERIPEEAFRDRAFQLRDTTWLAFPPLDQSL</sequence>
<reference evidence="2" key="1">
    <citation type="submission" date="2022-10" db="EMBL/GenBank/DDBJ databases">
        <title>Luteolibacter sp. GHJ8, whole genome shotgun sequencing project.</title>
        <authorList>
            <person name="Zhao G."/>
            <person name="Shen L."/>
        </authorList>
    </citation>
    <scope>NUCLEOTIDE SEQUENCE</scope>
    <source>
        <strain evidence="2">GHJ8</strain>
    </source>
</reference>
<evidence type="ECO:0000313" key="2">
    <source>
        <dbReference type="EMBL" id="MCW1912490.1"/>
    </source>
</evidence>
<keyword evidence="3" id="KW-1185">Reference proteome</keyword>
<feature type="domain" description="DUF5615" evidence="1">
    <location>
        <begin position="1"/>
        <end position="103"/>
    </location>
</feature>
<evidence type="ECO:0000259" key="1">
    <source>
        <dbReference type="Pfam" id="PF18480"/>
    </source>
</evidence>
<dbReference type="InterPro" id="IPR041049">
    <property type="entry name" value="DUF5615"/>
</dbReference>
<dbReference type="Pfam" id="PF18480">
    <property type="entry name" value="DUF5615"/>
    <property type="match status" value="1"/>
</dbReference>
<dbReference type="Proteomes" id="UP001165653">
    <property type="component" value="Unassembled WGS sequence"/>
</dbReference>